<dbReference type="GO" id="GO:0000105">
    <property type="term" value="P:L-histidine biosynthetic process"/>
    <property type="evidence" value="ECO:0007669"/>
    <property type="project" value="InterPro"/>
</dbReference>
<dbReference type="InterPro" id="IPR036621">
    <property type="entry name" value="Anticodon-bd_dom_sf"/>
</dbReference>
<feature type="binding site" evidence="10">
    <location>
        <begin position="80"/>
        <end position="82"/>
    </location>
    <ligand>
        <name>L-histidine</name>
        <dbReference type="ChEBI" id="CHEBI:57595"/>
    </ligand>
</feature>
<comment type="subcellular location">
    <subcellularLocation>
        <location evidence="1 9">Cytoplasm</location>
    </subcellularLocation>
</comment>
<dbReference type="Pfam" id="PF03129">
    <property type="entry name" value="HGTP_anticodon"/>
    <property type="match status" value="1"/>
</dbReference>
<evidence type="ECO:0000256" key="7">
    <source>
        <dbReference type="ARBA" id="ARBA00023146"/>
    </source>
</evidence>
<dbReference type="Gene3D" id="3.40.50.800">
    <property type="entry name" value="Anticodon-binding domain"/>
    <property type="match status" value="1"/>
</dbReference>
<organism evidence="12 13">
    <name type="scientific">Zestosphaera tikiterensis</name>
    <dbReference type="NCBI Taxonomy" id="1973259"/>
    <lineage>
        <taxon>Archaea</taxon>
        <taxon>Thermoproteota</taxon>
        <taxon>Thermoprotei</taxon>
        <taxon>Desulfurococcales</taxon>
        <taxon>Desulfurococcaceae</taxon>
        <taxon>Zestosphaera</taxon>
    </lineage>
</organism>
<dbReference type="InterPro" id="IPR004154">
    <property type="entry name" value="Anticodon-bd"/>
</dbReference>
<dbReference type="AlphaFoldDB" id="A0A2R7Y6F4"/>
<feature type="binding site" evidence="10">
    <location>
        <position position="128"/>
    </location>
    <ligand>
        <name>L-histidine</name>
        <dbReference type="ChEBI" id="CHEBI:57595"/>
    </ligand>
</feature>
<gene>
    <name evidence="9" type="primary">hisS</name>
    <name evidence="12" type="ORF">B7O98_01310</name>
</gene>
<keyword evidence="5 9" id="KW-0547">Nucleotide-binding</keyword>
<feature type="binding site" evidence="10">
    <location>
        <begin position="273"/>
        <end position="274"/>
    </location>
    <ligand>
        <name>L-histidine</name>
        <dbReference type="ChEBI" id="CHEBI:57595"/>
    </ligand>
</feature>
<evidence type="ECO:0000313" key="13">
    <source>
        <dbReference type="Proteomes" id="UP000244093"/>
    </source>
</evidence>
<dbReference type="EMBL" id="NBVN01000002">
    <property type="protein sequence ID" value="PUA33106.1"/>
    <property type="molecule type" value="Genomic_DNA"/>
</dbReference>
<evidence type="ECO:0000256" key="9">
    <source>
        <dbReference type="HAMAP-Rule" id="MF_00127"/>
    </source>
</evidence>
<comment type="catalytic activity">
    <reaction evidence="8 9">
        <text>tRNA(His) + L-histidine + ATP = L-histidyl-tRNA(His) + AMP + diphosphate + H(+)</text>
        <dbReference type="Rhea" id="RHEA:17313"/>
        <dbReference type="Rhea" id="RHEA-COMP:9665"/>
        <dbReference type="Rhea" id="RHEA-COMP:9689"/>
        <dbReference type="ChEBI" id="CHEBI:15378"/>
        <dbReference type="ChEBI" id="CHEBI:30616"/>
        <dbReference type="ChEBI" id="CHEBI:33019"/>
        <dbReference type="ChEBI" id="CHEBI:57595"/>
        <dbReference type="ChEBI" id="CHEBI:78442"/>
        <dbReference type="ChEBI" id="CHEBI:78527"/>
        <dbReference type="ChEBI" id="CHEBI:456215"/>
        <dbReference type="EC" id="6.1.1.21"/>
    </reaction>
</comment>
<accession>A0A2R7Y6F4</accession>
<sequence>MKIPLEPVRGMRDLIYPDSEGIEYLKSTFSDLASSYGYELVIPPTIELFSLFAVKSGPEIKKSMYVFEDKAGRQVCLRPEFTAGVARIYLRSFRNRPKPVKIYYVGSAFRYEEPQSGRYREFIQAGVEYIGEPSYYADVELLLLIRDYYRAVGLKDYRVKLGSMGIYRKLFNSWRIPEETQDLIIHYLDKKMLDDALKLIKSSSVEADLKVIEELASFSSEDPQELERYAGEVNVKEDIKEEVRSLAKILSILKDLNVPNPYVDLGFARGLAYYTGLIFEIITPALNFSIGGGGRYDGLIALYGGVQTPATGFALGIDRLYLALENSGWEMPKKRLRVGLIALISDLKYVDLTSSRLREVGLSVDVRITTKKKVSDLISDFSSLGYDYVAILGEKEYSSRSVTIKNLKLRTQKTLDIDSIKSGELP</sequence>
<dbReference type="InterPro" id="IPR004517">
    <property type="entry name" value="HisZ"/>
</dbReference>
<keyword evidence="7 9" id="KW-0030">Aminoacyl-tRNA synthetase</keyword>
<protein>
    <recommendedName>
        <fullName evidence="9">Histidine--tRNA ligase</fullName>
        <ecNumber evidence="9">6.1.1.21</ecNumber>
    </recommendedName>
    <alternativeName>
        <fullName evidence="9">Histidyl-tRNA synthetase</fullName>
        <shortName evidence="9">HisRS</shortName>
    </alternativeName>
</protein>
<dbReference type="PIRSF" id="PIRSF001549">
    <property type="entry name" value="His-tRNA_synth"/>
    <property type="match status" value="1"/>
</dbReference>
<dbReference type="PANTHER" id="PTHR43707">
    <property type="entry name" value="HISTIDYL-TRNA SYNTHETASE"/>
    <property type="match status" value="1"/>
</dbReference>
<evidence type="ECO:0000256" key="4">
    <source>
        <dbReference type="ARBA" id="ARBA00022598"/>
    </source>
</evidence>
<feature type="binding site" evidence="10">
    <location>
        <position position="110"/>
    </location>
    <ligand>
        <name>L-histidine</name>
        <dbReference type="ChEBI" id="CHEBI:57595"/>
    </ligand>
</feature>
<evidence type="ECO:0000259" key="11">
    <source>
        <dbReference type="PROSITE" id="PS50862"/>
    </source>
</evidence>
<evidence type="ECO:0000313" key="12">
    <source>
        <dbReference type="EMBL" id="PUA33106.1"/>
    </source>
</evidence>
<dbReference type="NCBIfam" id="TIGR00442">
    <property type="entry name" value="hisS"/>
    <property type="match status" value="1"/>
</dbReference>
<dbReference type="HAMAP" id="MF_00127">
    <property type="entry name" value="His_tRNA_synth"/>
    <property type="match status" value="1"/>
</dbReference>
<dbReference type="GO" id="GO:0005737">
    <property type="term" value="C:cytoplasm"/>
    <property type="evidence" value="ECO:0007669"/>
    <property type="project" value="UniProtKB-SubCell"/>
</dbReference>
<evidence type="ECO:0000256" key="10">
    <source>
        <dbReference type="PIRSR" id="PIRSR001549-1"/>
    </source>
</evidence>
<dbReference type="GO" id="GO:0004821">
    <property type="term" value="F:histidine-tRNA ligase activity"/>
    <property type="evidence" value="ECO:0007669"/>
    <property type="project" value="UniProtKB-UniRule"/>
</dbReference>
<dbReference type="CDD" id="cd00773">
    <property type="entry name" value="HisRS-like_core"/>
    <property type="match status" value="1"/>
</dbReference>
<dbReference type="SUPFAM" id="SSF55681">
    <property type="entry name" value="Class II aaRS and biotin synthetases"/>
    <property type="match status" value="1"/>
</dbReference>
<dbReference type="Proteomes" id="UP000244093">
    <property type="component" value="Unassembled WGS sequence"/>
</dbReference>
<dbReference type="PROSITE" id="PS50862">
    <property type="entry name" value="AA_TRNA_LIGASE_II"/>
    <property type="match status" value="1"/>
</dbReference>
<dbReference type="EC" id="6.1.1.21" evidence="9"/>
<dbReference type="InterPro" id="IPR041715">
    <property type="entry name" value="HisRS-like_core"/>
</dbReference>
<evidence type="ECO:0000256" key="1">
    <source>
        <dbReference type="ARBA" id="ARBA00004496"/>
    </source>
</evidence>
<feature type="binding site" evidence="10">
    <location>
        <position position="269"/>
    </location>
    <ligand>
        <name>L-histidine</name>
        <dbReference type="ChEBI" id="CHEBI:57595"/>
    </ligand>
</feature>
<evidence type="ECO:0000256" key="3">
    <source>
        <dbReference type="ARBA" id="ARBA00022490"/>
    </source>
</evidence>
<dbReference type="Gene3D" id="3.30.930.10">
    <property type="entry name" value="Bira Bifunctional Protein, Domain 2"/>
    <property type="match status" value="1"/>
</dbReference>
<dbReference type="Pfam" id="PF13393">
    <property type="entry name" value="tRNA-synt_His"/>
    <property type="match status" value="1"/>
</dbReference>
<dbReference type="InterPro" id="IPR006195">
    <property type="entry name" value="aa-tRNA-synth_II"/>
</dbReference>
<comment type="similarity">
    <text evidence="2 9">Belongs to the class-II aminoacyl-tRNA synthetase family.</text>
</comment>
<reference evidence="12 13" key="1">
    <citation type="journal article" date="2018" name="Syst. Appl. Microbiol.">
        <title>A new symbiotic nanoarchaeote (Candidatus Nanoclepta minutus) and its host (Zestosphaera tikiterensis gen. nov., sp. nov.) from a New Zealand hot spring.</title>
        <authorList>
            <person name="St John E."/>
            <person name="Liu Y."/>
            <person name="Podar M."/>
            <person name="Stott M.B."/>
            <person name="Meneghin J."/>
            <person name="Chen Z."/>
            <person name="Lagutin K."/>
            <person name="Mitchell K."/>
            <person name="Reysenbach A.L."/>
        </authorList>
    </citation>
    <scope>NUCLEOTIDE SEQUENCE [LARGE SCALE GENOMIC DNA]</scope>
    <source>
        <strain evidence="12">NZ3</strain>
    </source>
</reference>
<dbReference type="SUPFAM" id="SSF52954">
    <property type="entry name" value="Class II aaRS ABD-related"/>
    <property type="match status" value="1"/>
</dbReference>
<keyword evidence="3 9" id="KW-0963">Cytoplasm</keyword>
<evidence type="ECO:0000256" key="6">
    <source>
        <dbReference type="ARBA" id="ARBA00022917"/>
    </source>
</evidence>
<proteinExistence type="inferred from homology"/>
<keyword evidence="4 9" id="KW-0436">Ligase</keyword>
<dbReference type="InterPro" id="IPR015807">
    <property type="entry name" value="His-tRNA-ligase"/>
</dbReference>
<dbReference type="InterPro" id="IPR004516">
    <property type="entry name" value="HisRS/HisZ"/>
</dbReference>
<evidence type="ECO:0000256" key="5">
    <source>
        <dbReference type="ARBA" id="ARBA00022741"/>
    </source>
</evidence>
<feature type="domain" description="Aminoacyl-transfer RNA synthetases class-II family profile" evidence="11">
    <location>
        <begin position="25"/>
        <end position="332"/>
    </location>
</feature>
<feature type="binding site" evidence="10">
    <location>
        <position position="124"/>
    </location>
    <ligand>
        <name>L-histidine</name>
        <dbReference type="ChEBI" id="CHEBI:57595"/>
    </ligand>
</feature>
<evidence type="ECO:0000256" key="2">
    <source>
        <dbReference type="ARBA" id="ARBA00008226"/>
    </source>
</evidence>
<dbReference type="HAMAP" id="MF_00125">
    <property type="entry name" value="HisZ"/>
    <property type="match status" value="1"/>
</dbReference>
<keyword evidence="9" id="KW-0067">ATP-binding</keyword>
<dbReference type="GO" id="GO:0006427">
    <property type="term" value="P:histidyl-tRNA aminoacylation"/>
    <property type="evidence" value="ECO:0007669"/>
    <property type="project" value="UniProtKB-UniRule"/>
</dbReference>
<keyword evidence="6 9" id="KW-0648">Protein biosynthesis</keyword>
<evidence type="ECO:0000256" key="8">
    <source>
        <dbReference type="ARBA" id="ARBA00047639"/>
    </source>
</evidence>
<comment type="caution">
    <text evidence="12">The sequence shown here is derived from an EMBL/GenBank/DDBJ whole genome shotgun (WGS) entry which is preliminary data.</text>
</comment>
<dbReference type="PANTHER" id="PTHR43707:SF1">
    <property type="entry name" value="HISTIDINE--TRNA LIGASE, MITOCHONDRIAL-RELATED"/>
    <property type="match status" value="1"/>
</dbReference>
<dbReference type="GO" id="GO:0005524">
    <property type="term" value="F:ATP binding"/>
    <property type="evidence" value="ECO:0007669"/>
    <property type="project" value="UniProtKB-UniRule"/>
</dbReference>
<name>A0A2R7Y6F4_9CREN</name>
<dbReference type="InterPro" id="IPR045864">
    <property type="entry name" value="aa-tRNA-synth_II/BPL/LPL"/>
</dbReference>